<keyword evidence="3" id="KW-1133">Transmembrane helix</keyword>
<dbReference type="SMART" id="SM00472">
    <property type="entry name" value="MIR"/>
    <property type="match status" value="3"/>
</dbReference>
<dbReference type="SUPFAM" id="SSF82109">
    <property type="entry name" value="MIR domain"/>
    <property type="match status" value="1"/>
</dbReference>
<dbReference type="PANTHER" id="PTHR46809:SF2">
    <property type="entry name" value="GH21273P"/>
    <property type="match status" value="1"/>
</dbReference>
<feature type="transmembrane region" description="Helical" evidence="3">
    <location>
        <begin position="7"/>
        <end position="24"/>
    </location>
</feature>
<dbReference type="Gene3D" id="2.80.10.50">
    <property type="match status" value="1"/>
</dbReference>
<dbReference type="OrthoDB" id="5588846at2759"/>
<keyword evidence="2" id="KW-0677">Repeat</keyword>
<evidence type="ECO:0000256" key="3">
    <source>
        <dbReference type="SAM" id="Phobius"/>
    </source>
</evidence>
<evidence type="ECO:0000313" key="6">
    <source>
        <dbReference type="Proteomes" id="UP000663879"/>
    </source>
</evidence>
<accession>A0A813QJH4</accession>
<name>A0A813QJH4_9BILA</name>
<dbReference type="PROSITE" id="PS50919">
    <property type="entry name" value="MIR"/>
    <property type="match status" value="3"/>
</dbReference>
<dbReference type="InterPro" id="IPR016093">
    <property type="entry name" value="MIR_motif"/>
</dbReference>
<keyword evidence="6" id="KW-1185">Reference proteome</keyword>
<protein>
    <recommendedName>
        <fullName evidence="4">MIR domain-containing protein</fullName>
    </recommendedName>
</protein>
<dbReference type="PANTHER" id="PTHR46809">
    <property type="entry name" value="STROMAL CELL-DERIVED FACTOR 2-LIKE PROTEIN"/>
    <property type="match status" value="1"/>
</dbReference>
<sequence>MEINRNISNYAQFLYWLLIIFATIESIQSLKYDYVTWTSTIKLLNLNSNARLHSHDVKYGSGSGQQSVTAVKNADDHNSYWQIKAKHGATQSVERGQPIKCGDVVRLNHLSTKRNLHSHLFQSPLSNNQEVSAFGENGDGDDGDNWIIECDDEFWRRDEPVRLRHEATKKYLHITGDTFGRPIHGQMEVSCYHNANQYNLWRANEGVYIKPNAESTQNDEGHTEL</sequence>
<keyword evidence="3" id="KW-0472">Membrane</keyword>
<dbReference type="AlphaFoldDB" id="A0A813QJH4"/>
<proteinExistence type="predicted"/>
<evidence type="ECO:0000259" key="4">
    <source>
        <dbReference type="PROSITE" id="PS50919"/>
    </source>
</evidence>
<evidence type="ECO:0000313" key="5">
    <source>
        <dbReference type="EMBL" id="CAF0768577.1"/>
    </source>
</evidence>
<dbReference type="InterPro" id="IPR036300">
    <property type="entry name" value="MIR_dom_sf"/>
</dbReference>
<comment type="caution">
    <text evidence="5">The sequence shown here is derived from an EMBL/GenBank/DDBJ whole genome shotgun (WGS) entry which is preliminary data.</text>
</comment>
<feature type="domain" description="MIR" evidence="4">
    <location>
        <begin position="152"/>
        <end position="206"/>
    </location>
</feature>
<keyword evidence="3" id="KW-0812">Transmembrane</keyword>
<evidence type="ECO:0000256" key="2">
    <source>
        <dbReference type="ARBA" id="ARBA00022737"/>
    </source>
</evidence>
<gene>
    <name evidence="5" type="ORF">OXX778_LOCUS4828</name>
</gene>
<dbReference type="Proteomes" id="UP000663879">
    <property type="component" value="Unassembled WGS sequence"/>
</dbReference>
<feature type="domain" description="MIR" evidence="4">
    <location>
        <begin position="96"/>
        <end position="151"/>
    </location>
</feature>
<evidence type="ECO:0000256" key="1">
    <source>
        <dbReference type="ARBA" id="ARBA00022729"/>
    </source>
</evidence>
<organism evidence="5 6">
    <name type="scientific">Brachionus calyciflorus</name>
    <dbReference type="NCBI Taxonomy" id="104777"/>
    <lineage>
        <taxon>Eukaryota</taxon>
        <taxon>Metazoa</taxon>
        <taxon>Spiralia</taxon>
        <taxon>Gnathifera</taxon>
        <taxon>Rotifera</taxon>
        <taxon>Eurotatoria</taxon>
        <taxon>Monogononta</taxon>
        <taxon>Pseudotrocha</taxon>
        <taxon>Ploima</taxon>
        <taxon>Brachionidae</taxon>
        <taxon>Brachionus</taxon>
    </lineage>
</organism>
<keyword evidence="1" id="KW-0732">Signal</keyword>
<feature type="domain" description="MIR" evidence="4">
    <location>
        <begin position="32"/>
        <end position="86"/>
    </location>
</feature>
<dbReference type="EMBL" id="CAJNOC010000496">
    <property type="protein sequence ID" value="CAF0768577.1"/>
    <property type="molecule type" value="Genomic_DNA"/>
</dbReference>
<dbReference type="Pfam" id="PF02815">
    <property type="entry name" value="MIR"/>
    <property type="match status" value="1"/>
</dbReference>
<reference evidence="5" key="1">
    <citation type="submission" date="2021-02" db="EMBL/GenBank/DDBJ databases">
        <authorList>
            <person name="Nowell W R."/>
        </authorList>
    </citation>
    <scope>NUCLEOTIDE SEQUENCE</scope>
    <source>
        <strain evidence="5">Ploen Becks lab</strain>
    </source>
</reference>